<evidence type="ECO:0000313" key="7">
    <source>
        <dbReference type="Proteomes" id="UP000607653"/>
    </source>
</evidence>
<feature type="region of interest" description="Disordered" evidence="5">
    <location>
        <begin position="109"/>
        <end position="132"/>
    </location>
</feature>
<gene>
    <name evidence="6" type="ORF">HUJ06_017539</name>
</gene>
<dbReference type="GO" id="GO:0008270">
    <property type="term" value="F:zinc ion binding"/>
    <property type="evidence" value="ECO:0007669"/>
    <property type="project" value="UniProtKB-KW"/>
</dbReference>
<dbReference type="Proteomes" id="UP000607653">
    <property type="component" value="Unassembled WGS sequence"/>
</dbReference>
<evidence type="ECO:0000256" key="4">
    <source>
        <dbReference type="SAM" id="Coils"/>
    </source>
</evidence>
<protein>
    <submittedName>
        <fullName evidence="6">Uncharacterized protein</fullName>
    </submittedName>
</protein>
<sequence length="421" mass="47554">MAVQAQYPSNILLLNRSGQDRSNALGGDYSLQPQPGGFLDQSHMFFSNGVGTNPRKRGREAVAAVAAAGAPIDLFSLQSQTPPTLVNLAQLHNQQPNVVSTGLRLAFGDQQQQQHQHHQQQQQPHPQQQQQSLVLPSSIISSFLTKDLAAQLKQQRDEIDQFLQAQGDQLRRTLAERRQRHYRALLGAVEESAARRLREKDAEVEKAARRHAELEERVAQLRVEAQVWQAKVRQQEATAASLQAQIQQAMMSGGAQGRERRTRRTPSRLTLTRSESCHRRCQAQCVKRVEGEWRQWYCCRVGISASVRSVMPAPKPVPSACLGEAPALRSISPKKGLKPIRLKAQEGPRPKPQVDAMLMHAIAMPIVERTELNCRKYIVKKKKQENRLILNNLKRKKKQLQLFISPSAFFFFIKFTKAQVF</sequence>
<dbReference type="PANTHER" id="PTHR42647">
    <property type="entry name" value="SBP (S-RIBONUCLEASE BINDING PROTEIN) FAMILY PROTEIN"/>
    <property type="match status" value="1"/>
</dbReference>
<feature type="coiled-coil region" evidence="4">
    <location>
        <begin position="367"/>
        <end position="399"/>
    </location>
</feature>
<feature type="region of interest" description="Disordered" evidence="5">
    <location>
        <begin position="251"/>
        <end position="270"/>
    </location>
</feature>
<keyword evidence="1" id="KW-0479">Metal-binding</keyword>
<keyword evidence="4" id="KW-0175">Coiled coil</keyword>
<evidence type="ECO:0000256" key="3">
    <source>
        <dbReference type="ARBA" id="ARBA00022833"/>
    </source>
</evidence>
<dbReference type="EMBL" id="DUZY01000008">
    <property type="protein sequence ID" value="DAD47602.1"/>
    <property type="molecule type" value="Genomic_DNA"/>
</dbReference>
<organism evidence="6 7">
    <name type="scientific">Nelumbo nucifera</name>
    <name type="common">Sacred lotus</name>
    <dbReference type="NCBI Taxonomy" id="4432"/>
    <lineage>
        <taxon>Eukaryota</taxon>
        <taxon>Viridiplantae</taxon>
        <taxon>Streptophyta</taxon>
        <taxon>Embryophyta</taxon>
        <taxon>Tracheophyta</taxon>
        <taxon>Spermatophyta</taxon>
        <taxon>Magnoliopsida</taxon>
        <taxon>Proteales</taxon>
        <taxon>Nelumbonaceae</taxon>
        <taxon>Nelumbo</taxon>
    </lineage>
</organism>
<keyword evidence="7" id="KW-1185">Reference proteome</keyword>
<dbReference type="PANTHER" id="PTHR42647:SF5">
    <property type="entry name" value="SBP (S-RIBONUCLEASE BINDING PROTEIN) FAMILY PROTEIN"/>
    <property type="match status" value="1"/>
</dbReference>
<keyword evidence="2" id="KW-0863">Zinc-finger</keyword>
<evidence type="ECO:0000256" key="1">
    <source>
        <dbReference type="ARBA" id="ARBA00022723"/>
    </source>
</evidence>
<feature type="compositionally biased region" description="Low complexity" evidence="5">
    <location>
        <begin position="110"/>
        <end position="131"/>
    </location>
</feature>
<dbReference type="AlphaFoldDB" id="A0A822ZQT9"/>
<keyword evidence="3" id="KW-0862">Zinc</keyword>
<proteinExistence type="predicted"/>
<reference evidence="6 7" key="1">
    <citation type="journal article" date="2020" name="Mol. Biol. Evol.">
        <title>Distinct Expression and Methylation Patterns for Genes with Different Fates following a Single Whole-Genome Duplication in Flowering Plants.</title>
        <authorList>
            <person name="Shi T."/>
            <person name="Rahmani R.S."/>
            <person name="Gugger P.F."/>
            <person name="Wang M."/>
            <person name="Li H."/>
            <person name="Zhang Y."/>
            <person name="Li Z."/>
            <person name="Wang Q."/>
            <person name="Van de Peer Y."/>
            <person name="Marchal K."/>
            <person name="Chen J."/>
        </authorList>
    </citation>
    <scope>NUCLEOTIDE SEQUENCE [LARGE SCALE GENOMIC DNA]</scope>
    <source>
        <tissue evidence="6">Leaf</tissue>
    </source>
</reference>
<name>A0A822ZQT9_NELNU</name>
<evidence type="ECO:0000256" key="5">
    <source>
        <dbReference type="SAM" id="MobiDB-lite"/>
    </source>
</evidence>
<evidence type="ECO:0000313" key="6">
    <source>
        <dbReference type="EMBL" id="DAD47602.1"/>
    </source>
</evidence>
<comment type="caution">
    <text evidence="6">The sequence shown here is derived from an EMBL/GenBank/DDBJ whole genome shotgun (WGS) entry which is preliminary data.</text>
</comment>
<evidence type="ECO:0000256" key="2">
    <source>
        <dbReference type="ARBA" id="ARBA00022771"/>
    </source>
</evidence>
<accession>A0A822ZQT9</accession>